<evidence type="ECO:0000256" key="5">
    <source>
        <dbReference type="ARBA" id="ARBA00022448"/>
    </source>
</evidence>
<keyword evidence="6 16" id="KW-0679">Respiratory chain</keyword>
<evidence type="ECO:0000256" key="9">
    <source>
        <dbReference type="ARBA" id="ARBA00022982"/>
    </source>
</evidence>
<feature type="transmembrane region" description="Helical" evidence="16">
    <location>
        <begin position="33"/>
        <end position="55"/>
    </location>
</feature>
<proteinExistence type="inferred from homology"/>
<evidence type="ECO:0000256" key="14">
    <source>
        <dbReference type="ARBA" id="ARBA00023136"/>
    </source>
</evidence>
<dbReference type="PANTHER" id="PTHR11434">
    <property type="entry name" value="NADH-UBIQUINONE OXIDOREDUCTASE SUBUNIT ND4L"/>
    <property type="match status" value="1"/>
</dbReference>
<sequence>MMILGNLFLMVSLVMVVSGLWSFVLFRKHLLSTLLSLEFIMLGVFFLMGSCFLGMSMEVYFSLFFLALVVCEGALGLSLLVSIVRTHGNDYFSSFSMLKC</sequence>
<comment type="function">
    <text evidence="16">Core subunit of the mitochondrial membrane respiratory chain NADH dehydrogenase (Complex I) which catalyzes electron transfer from NADH through the respiratory chain, using ubiquinone as an electron acceptor.</text>
</comment>
<evidence type="ECO:0000256" key="8">
    <source>
        <dbReference type="ARBA" id="ARBA00022967"/>
    </source>
</evidence>
<name>A0A3Q8BT24_9EUCA</name>
<dbReference type="InterPro" id="IPR039428">
    <property type="entry name" value="NUOK/Mnh_C1-like"/>
</dbReference>
<evidence type="ECO:0000256" key="7">
    <source>
        <dbReference type="ARBA" id="ARBA00022692"/>
    </source>
</evidence>
<comment type="similarity">
    <text evidence="2 16">Belongs to the complex I subunit 4L family.</text>
</comment>
<feature type="transmembrane region" description="Helical" evidence="16">
    <location>
        <begin position="61"/>
        <end position="84"/>
    </location>
</feature>
<geneLocation type="mitochondrion" evidence="17"/>
<evidence type="ECO:0000313" key="17">
    <source>
        <dbReference type="EMBL" id="ASS30698.1"/>
    </source>
</evidence>
<dbReference type="GO" id="GO:0016651">
    <property type="term" value="F:oxidoreductase activity, acting on NAD(P)H"/>
    <property type="evidence" value="ECO:0007669"/>
    <property type="project" value="InterPro"/>
</dbReference>
<evidence type="ECO:0000256" key="10">
    <source>
        <dbReference type="ARBA" id="ARBA00022989"/>
    </source>
</evidence>
<dbReference type="GO" id="GO:0008137">
    <property type="term" value="F:NADH dehydrogenase (ubiquinone) activity"/>
    <property type="evidence" value="ECO:0007669"/>
    <property type="project" value="UniProtKB-EC"/>
</dbReference>
<evidence type="ECO:0000256" key="15">
    <source>
        <dbReference type="ARBA" id="ARBA00049551"/>
    </source>
</evidence>
<dbReference type="EC" id="7.1.1.2" evidence="3 16"/>
<keyword evidence="7 16" id="KW-0812">Transmembrane</keyword>
<evidence type="ECO:0000256" key="3">
    <source>
        <dbReference type="ARBA" id="ARBA00012944"/>
    </source>
</evidence>
<keyword evidence="13 16" id="KW-0496">Mitochondrion</keyword>
<evidence type="ECO:0000256" key="16">
    <source>
        <dbReference type="RuleBase" id="RU004419"/>
    </source>
</evidence>
<dbReference type="EMBL" id="KY352240">
    <property type="protein sequence ID" value="ASS30698.1"/>
    <property type="molecule type" value="Genomic_DNA"/>
</dbReference>
<evidence type="ECO:0000256" key="2">
    <source>
        <dbReference type="ARBA" id="ARBA00010519"/>
    </source>
</evidence>
<dbReference type="PANTHER" id="PTHR11434:SF0">
    <property type="entry name" value="NADH-UBIQUINONE OXIDOREDUCTASE CHAIN 4L"/>
    <property type="match status" value="1"/>
</dbReference>
<dbReference type="Gene3D" id="1.10.287.3510">
    <property type="match status" value="1"/>
</dbReference>
<comment type="catalytic activity">
    <reaction evidence="15 16">
        <text>a ubiquinone + NADH + 5 H(+)(in) = a ubiquinol + NAD(+) + 4 H(+)(out)</text>
        <dbReference type="Rhea" id="RHEA:29091"/>
        <dbReference type="Rhea" id="RHEA-COMP:9565"/>
        <dbReference type="Rhea" id="RHEA-COMP:9566"/>
        <dbReference type="ChEBI" id="CHEBI:15378"/>
        <dbReference type="ChEBI" id="CHEBI:16389"/>
        <dbReference type="ChEBI" id="CHEBI:17976"/>
        <dbReference type="ChEBI" id="CHEBI:57540"/>
        <dbReference type="ChEBI" id="CHEBI:57945"/>
        <dbReference type="EC" id="7.1.1.2"/>
    </reaction>
</comment>
<keyword evidence="10 16" id="KW-1133">Transmembrane helix</keyword>
<evidence type="ECO:0000256" key="6">
    <source>
        <dbReference type="ARBA" id="ARBA00022660"/>
    </source>
</evidence>
<evidence type="ECO:0000256" key="1">
    <source>
        <dbReference type="ARBA" id="ARBA00004225"/>
    </source>
</evidence>
<organism evidence="17">
    <name type="scientific">Stemonopa insignis</name>
    <dbReference type="NCBI Taxonomy" id="2020973"/>
    <lineage>
        <taxon>Eukaryota</taxon>
        <taxon>Metazoa</taxon>
        <taxon>Ecdysozoa</taxon>
        <taxon>Arthropoda</taxon>
        <taxon>Crustacea</taxon>
        <taxon>Multicrustacea</taxon>
        <taxon>Malacostraca</taxon>
        <taxon>Eumalacostraca</taxon>
        <taxon>Eucarida</taxon>
        <taxon>Decapoda</taxon>
        <taxon>Pleocyemata</taxon>
        <taxon>Anomura</taxon>
        <taxon>Hippoidea</taxon>
        <taxon>Albuneidae</taxon>
        <taxon>Stemonopa</taxon>
    </lineage>
</organism>
<evidence type="ECO:0000256" key="11">
    <source>
        <dbReference type="ARBA" id="ARBA00023027"/>
    </source>
</evidence>
<dbReference type="Pfam" id="PF00420">
    <property type="entry name" value="Oxidored_q2"/>
    <property type="match status" value="1"/>
</dbReference>
<dbReference type="GO" id="GO:0042773">
    <property type="term" value="P:ATP synthesis coupled electron transport"/>
    <property type="evidence" value="ECO:0007669"/>
    <property type="project" value="UniProtKB-UniRule"/>
</dbReference>
<evidence type="ECO:0000256" key="12">
    <source>
        <dbReference type="ARBA" id="ARBA00023075"/>
    </source>
</evidence>
<keyword evidence="14 16" id="KW-0472">Membrane</keyword>
<dbReference type="AlphaFoldDB" id="A0A3Q8BT24"/>
<feature type="transmembrane region" description="Helical" evidence="16">
    <location>
        <begin position="6"/>
        <end position="26"/>
    </location>
</feature>
<evidence type="ECO:0000256" key="4">
    <source>
        <dbReference type="ARBA" id="ARBA00016612"/>
    </source>
</evidence>
<reference evidence="17" key="1">
    <citation type="journal article" date="2018" name="Mol. Phylogenet. Evol.">
        <title>ORDER within the chaos: Insights into phylogenetic relationships within the Anomura (Crustacea: Decapoda) from mitochondrial sequences and gene order rearrangements.</title>
        <authorList>
            <person name="Tan M.H."/>
            <person name="Gan H.M."/>
            <person name="Lee Y.P."/>
            <person name="Linton S."/>
            <person name="Grandjean F."/>
            <person name="Bartholomei-Santos M.L."/>
            <person name="Miller A.D."/>
            <person name="Austin C.M."/>
        </authorList>
    </citation>
    <scope>NUCLEOTIDE SEQUENCE</scope>
</reference>
<keyword evidence="8 16" id="KW-1278">Translocase</keyword>
<keyword evidence="11 16" id="KW-0520">NAD</keyword>
<gene>
    <name evidence="17" type="primary">nad4l</name>
</gene>
<keyword evidence="12 16" id="KW-0830">Ubiquinone</keyword>
<dbReference type="GO" id="GO:0005743">
    <property type="term" value="C:mitochondrial inner membrane"/>
    <property type="evidence" value="ECO:0007669"/>
    <property type="project" value="UniProtKB-SubCell"/>
</dbReference>
<dbReference type="GO" id="GO:0030964">
    <property type="term" value="C:NADH dehydrogenase complex"/>
    <property type="evidence" value="ECO:0007669"/>
    <property type="project" value="TreeGrafter"/>
</dbReference>
<protein>
    <recommendedName>
        <fullName evidence="4 16">NADH-ubiquinone oxidoreductase chain 4L</fullName>
        <ecNumber evidence="3 16">7.1.1.2</ecNumber>
    </recommendedName>
</protein>
<evidence type="ECO:0000256" key="13">
    <source>
        <dbReference type="ARBA" id="ARBA00023128"/>
    </source>
</evidence>
<comment type="subcellular location">
    <subcellularLocation>
        <location evidence="16">Mitochondrion inner membrane</location>
        <topology evidence="16">Multi-pass membrane protein</topology>
    </subcellularLocation>
    <subcellularLocation>
        <location evidence="1">Mitochondrion membrane</location>
        <topology evidence="1">Multi-pass membrane protein</topology>
    </subcellularLocation>
</comment>
<accession>A0A3Q8BT24</accession>
<keyword evidence="16" id="KW-0999">Mitochondrion inner membrane</keyword>
<keyword evidence="5 16" id="KW-0813">Transport</keyword>
<dbReference type="InterPro" id="IPR001133">
    <property type="entry name" value="NADH_UbQ_OxRdtase_chain4L/K"/>
</dbReference>
<keyword evidence="9 16" id="KW-0249">Electron transport</keyword>